<dbReference type="EMBL" id="LWBP01000187">
    <property type="protein sequence ID" value="OQP58809.1"/>
    <property type="molecule type" value="Genomic_DNA"/>
</dbReference>
<evidence type="ECO:0000313" key="2">
    <source>
        <dbReference type="Proteomes" id="UP000192276"/>
    </source>
</evidence>
<comment type="caution">
    <text evidence="1">The sequence shown here is derived from an EMBL/GenBank/DDBJ whole genome shotgun (WGS) entry which is preliminary data.</text>
</comment>
<name>A0A1V9FKB6_9BACT</name>
<dbReference type="Proteomes" id="UP000192276">
    <property type="component" value="Unassembled WGS sequence"/>
</dbReference>
<proteinExistence type="predicted"/>
<protein>
    <submittedName>
        <fullName evidence="1">Uncharacterized protein</fullName>
    </submittedName>
</protein>
<sequence length="99" mass="11250">MSNEKFDSANYPNAMSELSALKRGTAESPIYFKVEIIVSYLKNHSLETAWIDANPSLSRMITSGFFKTAHLESIFDSGRSNKTFLTDYEHHITKLLMGR</sequence>
<keyword evidence="2" id="KW-1185">Reference proteome</keyword>
<dbReference type="OrthoDB" id="677919at2"/>
<dbReference type="STRING" id="550983.A4R26_22870"/>
<evidence type="ECO:0000313" key="1">
    <source>
        <dbReference type="EMBL" id="OQP58809.1"/>
    </source>
</evidence>
<gene>
    <name evidence="1" type="ORF">A4R26_22870</name>
</gene>
<dbReference type="RefSeq" id="WP_081165283.1">
    <property type="nucleotide sequence ID" value="NZ_LWBP01000187.1"/>
</dbReference>
<organism evidence="1 2">
    <name type="scientific">Niastella populi</name>
    <dbReference type="NCBI Taxonomy" id="550983"/>
    <lineage>
        <taxon>Bacteria</taxon>
        <taxon>Pseudomonadati</taxon>
        <taxon>Bacteroidota</taxon>
        <taxon>Chitinophagia</taxon>
        <taxon>Chitinophagales</taxon>
        <taxon>Chitinophagaceae</taxon>
        <taxon>Niastella</taxon>
    </lineage>
</organism>
<reference evidence="2" key="1">
    <citation type="submission" date="2016-04" db="EMBL/GenBank/DDBJ databases">
        <authorList>
            <person name="Chen L."/>
            <person name="Zhuang W."/>
            <person name="Wang G."/>
        </authorList>
    </citation>
    <scope>NUCLEOTIDE SEQUENCE [LARGE SCALE GENOMIC DNA]</scope>
    <source>
        <strain evidence="2">208</strain>
    </source>
</reference>
<dbReference type="AlphaFoldDB" id="A0A1V9FKB6"/>
<accession>A0A1V9FKB6</accession>